<keyword evidence="3" id="KW-0819">tRNA processing</keyword>
<dbReference type="PANTHER" id="PTHR11735">
    <property type="entry name" value="TRNA N6-ADENOSINE THREONYLCARBAMOYLTRANSFERASE"/>
    <property type="match status" value="1"/>
</dbReference>
<gene>
    <name evidence="9" type="ORF">CRIB_1913</name>
</gene>
<dbReference type="EMBL" id="LN555523">
    <property type="protein sequence ID" value="CED94519.1"/>
    <property type="molecule type" value="Genomic_DNA"/>
</dbReference>
<dbReference type="GO" id="GO:0008033">
    <property type="term" value="P:tRNA processing"/>
    <property type="evidence" value="ECO:0007669"/>
    <property type="project" value="UniProtKB-KW"/>
</dbReference>
<dbReference type="RefSeq" id="WP_180702028.1">
    <property type="nucleotide sequence ID" value="NZ_CAJUCR010000004.1"/>
</dbReference>
<evidence type="ECO:0000313" key="10">
    <source>
        <dbReference type="Proteomes" id="UP000245622"/>
    </source>
</evidence>
<dbReference type="SUPFAM" id="SSF53067">
    <property type="entry name" value="Actin-like ATPase domain"/>
    <property type="match status" value="1"/>
</dbReference>
<keyword evidence="6 9" id="KW-0012">Acyltransferase</keyword>
<evidence type="ECO:0000256" key="3">
    <source>
        <dbReference type="ARBA" id="ARBA00022694"/>
    </source>
</evidence>
<dbReference type="GO" id="GO:0061711">
    <property type="term" value="F:tRNA N(6)-L-threonylcarbamoyladenine synthase activity"/>
    <property type="evidence" value="ECO:0007669"/>
    <property type="project" value="UniProtKB-EC"/>
</dbReference>
<dbReference type="PRINTS" id="PR00789">
    <property type="entry name" value="OSIALOPTASE"/>
</dbReference>
<evidence type="ECO:0000256" key="6">
    <source>
        <dbReference type="ARBA" id="ARBA00023315"/>
    </source>
</evidence>
<keyword evidence="5" id="KW-0408">Iron</keyword>
<evidence type="ECO:0000256" key="2">
    <source>
        <dbReference type="ARBA" id="ARBA00022679"/>
    </source>
</evidence>
<dbReference type="AlphaFoldDB" id="A0A1V1I319"/>
<organism evidence="9 10">
    <name type="scientific">Romboutsia ilealis</name>
    <dbReference type="NCBI Taxonomy" id="1115758"/>
    <lineage>
        <taxon>Bacteria</taxon>
        <taxon>Bacillati</taxon>
        <taxon>Bacillota</taxon>
        <taxon>Clostridia</taxon>
        <taxon>Peptostreptococcales</taxon>
        <taxon>Peptostreptococcaceae</taxon>
        <taxon>Romboutsia</taxon>
    </lineage>
</organism>
<dbReference type="PANTHER" id="PTHR11735:SF6">
    <property type="entry name" value="TRNA N6-ADENOSINE THREONYLCARBAMOYLTRANSFERASE, MITOCHONDRIAL"/>
    <property type="match status" value="1"/>
</dbReference>
<dbReference type="EC" id="2.3.1.234" evidence="1"/>
<reference evidence="9 10" key="1">
    <citation type="submission" date="2014-04" db="EMBL/GenBank/DDBJ databases">
        <authorList>
            <person name="Hornung B.V."/>
        </authorList>
    </citation>
    <scope>NUCLEOTIDE SEQUENCE [LARGE SCALE GENOMIC DNA]</scope>
    <source>
        <strain evidence="9 10">CRIB</strain>
    </source>
</reference>
<dbReference type="InterPro" id="IPR000905">
    <property type="entry name" value="Gcp-like_dom"/>
</dbReference>
<dbReference type="Gene3D" id="3.30.420.40">
    <property type="match status" value="2"/>
</dbReference>
<evidence type="ECO:0000259" key="8">
    <source>
        <dbReference type="Pfam" id="PF00814"/>
    </source>
</evidence>
<evidence type="ECO:0000256" key="1">
    <source>
        <dbReference type="ARBA" id="ARBA00012156"/>
    </source>
</evidence>
<dbReference type="GO" id="GO:0046872">
    <property type="term" value="F:metal ion binding"/>
    <property type="evidence" value="ECO:0007669"/>
    <property type="project" value="UniProtKB-KW"/>
</dbReference>
<comment type="catalytic activity">
    <reaction evidence="7">
        <text>L-threonylcarbamoyladenylate + adenosine(37) in tRNA = N(6)-L-threonylcarbamoyladenosine(37) in tRNA + AMP + H(+)</text>
        <dbReference type="Rhea" id="RHEA:37059"/>
        <dbReference type="Rhea" id="RHEA-COMP:10162"/>
        <dbReference type="Rhea" id="RHEA-COMP:10163"/>
        <dbReference type="ChEBI" id="CHEBI:15378"/>
        <dbReference type="ChEBI" id="CHEBI:73682"/>
        <dbReference type="ChEBI" id="CHEBI:74411"/>
        <dbReference type="ChEBI" id="CHEBI:74418"/>
        <dbReference type="ChEBI" id="CHEBI:456215"/>
        <dbReference type="EC" id="2.3.1.234"/>
    </reaction>
</comment>
<name>A0A1V1I319_9FIRM</name>
<evidence type="ECO:0000256" key="7">
    <source>
        <dbReference type="ARBA" id="ARBA00048117"/>
    </source>
</evidence>
<evidence type="ECO:0000256" key="4">
    <source>
        <dbReference type="ARBA" id="ARBA00022723"/>
    </source>
</evidence>
<dbReference type="GeneID" id="82205939"/>
<evidence type="ECO:0000313" key="9">
    <source>
        <dbReference type="EMBL" id="CED94519.1"/>
    </source>
</evidence>
<proteinExistence type="predicted"/>
<protein>
    <recommendedName>
        <fullName evidence="1">N(6)-L-threonylcarbamoyladenine synthase</fullName>
        <ecNumber evidence="1">2.3.1.234</ecNumber>
    </recommendedName>
</protein>
<feature type="domain" description="Gcp-like" evidence="8">
    <location>
        <begin position="97"/>
        <end position="309"/>
    </location>
</feature>
<keyword evidence="10" id="KW-1185">Reference proteome</keyword>
<dbReference type="InterPro" id="IPR017861">
    <property type="entry name" value="KAE1/TsaD"/>
</dbReference>
<keyword evidence="4" id="KW-0479">Metal-binding</keyword>
<sequence>MSLKQNNIIIGIDTSCYTTSIAAISLEKSIILNEKIMLNVKENSNGLRQSEGVFQHINNLGELSEKLKSLHDNYNIVGVCASKKPRPIENSYMPVFTVGYNFGKVMANSLNCKFYKTTHQENHIEASLLNSKITNRDRFLSVHMSGGTTEILLLSRNKNSLEYNIEIVGGTKDISFGQLIDRIGVKLGYRFPAGKYIDKNALDCERKILNGLKTSVKDGYMNLSGLENQINKIIDSEDCKYISKLVLDAVVRNMYKSLIYISKLYNINEVVFCGGVAASKYIRTNLSTKLRREKIYLYFTKPEYSTDNACGCAIIGVDKYEIESFRNKRS</sequence>
<dbReference type="Proteomes" id="UP000245622">
    <property type="component" value="Chromosome 1"/>
</dbReference>
<evidence type="ECO:0000256" key="5">
    <source>
        <dbReference type="ARBA" id="ARBA00023004"/>
    </source>
</evidence>
<dbReference type="InterPro" id="IPR043129">
    <property type="entry name" value="ATPase_NBD"/>
</dbReference>
<dbReference type="Pfam" id="PF00814">
    <property type="entry name" value="TsaD"/>
    <property type="match status" value="1"/>
</dbReference>
<dbReference type="KEGG" id="ril:CRIB_1913"/>
<accession>A0A1V1I319</accession>
<keyword evidence="2 9" id="KW-0808">Transferase</keyword>